<evidence type="ECO:0000256" key="3">
    <source>
        <dbReference type="ARBA" id="ARBA00022448"/>
    </source>
</evidence>
<reference evidence="9 10" key="1">
    <citation type="submission" date="2020-02" db="EMBL/GenBank/DDBJ databases">
        <title>Broccoli isolated Pseudomonas sp.</title>
        <authorList>
            <person name="Fujikawa T."/>
            <person name="Sawada H."/>
        </authorList>
    </citation>
    <scope>NUCLEOTIDE SEQUENCE [LARGE SCALE GENOMIC DNA]</scope>
    <source>
        <strain evidence="9 10">JCM 32154</strain>
    </source>
</reference>
<keyword evidence="3" id="KW-0813">Transport</keyword>
<evidence type="ECO:0000313" key="10">
    <source>
        <dbReference type="Proteomes" id="UP000471751"/>
    </source>
</evidence>
<evidence type="ECO:0000256" key="7">
    <source>
        <dbReference type="ARBA" id="ARBA00023136"/>
    </source>
</evidence>
<evidence type="ECO:0000256" key="1">
    <source>
        <dbReference type="ARBA" id="ARBA00004651"/>
    </source>
</evidence>
<protein>
    <submittedName>
        <fullName evidence="9">TDT family transporter</fullName>
    </submittedName>
</protein>
<dbReference type="GO" id="GO:0000319">
    <property type="term" value="F:sulfite transmembrane transporter activity"/>
    <property type="evidence" value="ECO:0007669"/>
    <property type="project" value="TreeGrafter"/>
</dbReference>
<dbReference type="InterPro" id="IPR051629">
    <property type="entry name" value="Sulfite_efflux_TDT"/>
</dbReference>
<comment type="subcellular location">
    <subcellularLocation>
        <location evidence="1">Cell membrane</location>
        <topology evidence="1">Multi-pass membrane protein</topology>
    </subcellularLocation>
</comment>
<feature type="transmembrane region" description="Helical" evidence="8">
    <location>
        <begin position="88"/>
        <end position="110"/>
    </location>
</feature>
<keyword evidence="6 8" id="KW-1133">Transmembrane helix</keyword>
<keyword evidence="10" id="KW-1185">Reference proteome</keyword>
<gene>
    <name evidence="9" type="ORF">G3O07_16405</name>
</gene>
<comment type="similarity">
    <text evidence="2">Belongs to the tellurite-resistance/dicarboxylate transporter (TDT) family.</text>
</comment>
<organism evidence="9 10">
    <name type="scientific">Pseudomonas laurentiana</name>
    <dbReference type="NCBI Taxonomy" id="2364649"/>
    <lineage>
        <taxon>Bacteria</taxon>
        <taxon>Pseudomonadati</taxon>
        <taxon>Pseudomonadota</taxon>
        <taxon>Gammaproteobacteria</taxon>
        <taxon>Pseudomonadales</taxon>
        <taxon>Pseudomonadaceae</taxon>
        <taxon>Pseudomonas</taxon>
    </lineage>
</organism>
<dbReference type="CDD" id="cd09318">
    <property type="entry name" value="TDT_SSU1"/>
    <property type="match status" value="1"/>
</dbReference>
<sequence length="380" mass="41237">MPCPTSSAASLRPFQQLTHPREVIRQFTPNWFAVTMGTGVLALALKQALPALSGVAEALWLLTIGLFILFSAMYAARWLLYFHEARRIFAHATVSMFFGTIPMGLATILNGALVFGLERWGQGIVPWIEVLWWFDVVLAVLCGVVIPYLMFTRQEHSIDQMTAVWLLPVVAAEVAAASGGLLAPHLADTHQQFQVLIVSYVLWAVSLPVAFSILTILLLRMALHKLPHASMAASSWLALGPIGTGALGMLLLGSDAPAVFAANGLGGLGEIARGIGLIAGIVLWGCGLWWLLTAVLITLRYMRHGMPFNLGWWGFTFPLGVYALATLKLAAWLELGFFQVIGSGLVLALIALWLLVASRTLRGAWRGELFVSPCIADLRA</sequence>
<dbReference type="Proteomes" id="UP000471751">
    <property type="component" value="Unassembled WGS sequence"/>
</dbReference>
<dbReference type="PANTHER" id="PTHR31686:SF1">
    <property type="entry name" value="SULFITE EFFLUX PUMP SSU1"/>
    <property type="match status" value="1"/>
</dbReference>
<keyword evidence="4" id="KW-1003">Cell membrane</keyword>
<accession>A0A6I5RS48</accession>
<dbReference type="PANTHER" id="PTHR31686">
    <property type="match status" value="1"/>
</dbReference>
<feature type="transmembrane region" description="Helical" evidence="8">
    <location>
        <begin position="271"/>
        <end position="298"/>
    </location>
</feature>
<keyword evidence="7 8" id="KW-0472">Membrane</keyword>
<dbReference type="EMBL" id="JAAHBT010000182">
    <property type="protein sequence ID" value="NES10962.1"/>
    <property type="molecule type" value="Genomic_DNA"/>
</dbReference>
<feature type="transmembrane region" description="Helical" evidence="8">
    <location>
        <begin position="231"/>
        <end position="251"/>
    </location>
</feature>
<dbReference type="GO" id="GO:0005886">
    <property type="term" value="C:plasma membrane"/>
    <property type="evidence" value="ECO:0007669"/>
    <property type="project" value="UniProtKB-SubCell"/>
</dbReference>
<dbReference type="InterPro" id="IPR038665">
    <property type="entry name" value="Voltage-dep_anion_channel_sf"/>
</dbReference>
<feature type="transmembrane region" description="Helical" evidence="8">
    <location>
        <begin position="337"/>
        <end position="356"/>
    </location>
</feature>
<evidence type="ECO:0000256" key="6">
    <source>
        <dbReference type="ARBA" id="ARBA00022989"/>
    </source>
</evidence>
<name>A0A6I5RS48_9PSED</name>
<dbReference type="Pfam" id="PF03595">
    <property type="entry name" value="SLAC1"/>
    <property type="match status" value="1"/>
</dbReference>
<feature type="transmembrane region" description="Helical" evidence="8">
    <location>
        <begin position="163"/>
        <end position="183"/>
    </location>
</feature>
<dbReference type="InterPro" id="IPR004695">
    <property type="entry name" value="SLAC1/Mae1/Ssu1/TehA"/>
</dbReference>
<evidence type="ECO:0000313" key="9">
    <source>
        <dbReference type="EMBL" id="NES10962.1"/>
    </source>
</evidence>
<feature type="transmembrane region" description="Helical" evidence="8">
    <location>
        <begin position="195"/>
        <end position="219"/>
    </location>
</feature>
<evidence type="ECO:0000256" key="8">
    <source>
        <dbReference type="SAM" id="Phobius"/>
    </source>
</evidence>
<comment type="caution">
    <text evidence="9">The sequence shown here is derived from an EMBL/GenBank/DDBJ whole genome shotgun (WGS) entry which is preliminary data.</text>
</comment>
<feature type="transmembrane region" description="Helical" evidence="8">
    <location>
        <begin position="130"/>
        <end position="151"/>
    </location>
</feature>
<dbReference type="Gene3D" id="1.50.10.150">
    <property type="entry name" value="Voltage-dependent anion channel"/>
    <property type="match status" value="1"/>
</dbReference>
<feature type="transmembrane region" description="Helical" evidence="8">
    <location>
        <begin position="310"/>
        <end position="331"/>
    </location>
</feature>
<keyword evidence="5 8" id="KW-0812">Transmembrane</keyword>
<dbReference type="RefSeq" id="WP_163937899.1">
    <property type="nucleotide sequence ID" value="NZ_BMQU01000022.1"/>
</dbReference>
<proteinExistence type="inferred from homology"/>
<dbReference type="AlphaFoldDB" id="A0A6I5RS48"/>
<feature type="transmembrane region" description="Helical" evidence="8">
    <location>
        <begin position="31"/>
        <end position="52"/>
    </location>
</feature>
<evidence type="ECO:0000256" key="4">
    <source>
        <dbReference type="ARBA" id="ARBA00022475"/>
    </source>
</evidence>
<evidence type="ECO:0000256" key="5">
    <source>
        <dbReference type="ARBA" id="ARBA00022692"/>
    </source>
</evidence>
<evidence type="ECO:0000256" key="2">
    <source>
        <dbReference type="ARBA" id="ARBA00008566"/>
    </source>
</evidence>
<feature type="transmembrane region" description="Helical" evidence="8">
    <location>
        <begin position="58"/>
        <end position="76"/>
    </location>
</feature>